<reference evidence="7 8" key="1">
    <citation type="submission" date="2020-10" db="EMBL/GenBank/DDBJ databases">
        <title>complete genome sequencing of Lysobacter sp. H21R20.</title>
        <authorList>
            <person name="Bae J.-W."/>
            <person name="Lee S.-Y."/>
        </authorList>
    </citation>
    <scope>NUCLEOTIDE SEQUENCE [LARGE SCALE GENOMIC DNA]</scope>
    <source>
        <strain evidence="7 8">H21R20</strain>
    </source>
</reference>
<evidence type="ECO:0000256" key="3">
    <source>
        <dbReference type="ARBA" id="ARBA00023237"/>
    </source>
</evidence>
<dbReference type="AlphaFoldDB" id="A0A7S6ZRR5"/>
<keyword evidence="3 4" id="KW-0998">Cell outer membrane</keyword>
<dbReference type="GO" id="GO:0009279">
    <property type="term" value="C:cell outer membrane"/>
    <property type="evidence" value="ECO:0007669"/>
    <property type="project" value="UniProtKB-SubCell"/>
</dbReference>
<feature type="domain" description="LptD C-terminal" evidence="6">
    <location>
        <begin position="351"/>
        <end position="715"/>
    </location>
</feature>
<comment type="subunit">
    <text evidence="4">Component of the lipopolysaccharide transport and assembly complex. Interacts with LptE and LptA.</text>
</comment>
<dbReference type="InterPro" id="IPR020889">
    <property type="entry name" value="LipoPS_assembly_LptD"/>
</dbReference>
<name>A0A7S6ZRR5_9GAMM</name>
<evidence type="ECO:0000313" key="7">
    <source>
        <dbReference type="EMBL" id="QOW19098.1"/>
    </source>
</evidence>
<dbReference type="Pfam" id="PF04453">
    <property type="entry name" value="LptD"/>
    <property type="match status" value="1"/>
</dbReference>
<dbReference type="HAMAP" id="MF_01411">
    <property type="entry name" value="LPS_assembly_LptD"/>
    <property type="match status" value="1"/>
</dbReference>
<evidence type="ECO:0000256" key="4">
    <source>
        <dbReference type="HAMAP-Rule" id="MF_01411"/>
    </source>
</evidence>
<evidence type="ECO:0000256" key="2">
    <source>
        <dbReference type="ARBA" id="ARBA00023136"/>
    </source>
</evidence>
<evidence type="ECO:0000259" key="5">
    <source>
        <dbReference type="Pfam" id="PF03968"/>
    </source>
</evidence>
<dbReference type="Proteomes" id="UP000594059">
    <property type="component" value="Chromosome"/>
</dbReference>
<dbReference type="KEGG" id="lcic:INQ41_10665"/>
<dbReference type="EMBL" id="CP063656">
    <property type="protein sequence ID" value="QOW19098.1"/>
    <property type="molecule type" value="Genomic_DNA"/>
</dbReference>
<organism evidence="7 8">
    <name type="scientific">Novilysobacter ciconiae</name>
    <dbReference type="NCBI Taxonomy" id="2781022"/>
    <lineage>
        <taxon>Bacteria</taxon>
        <taxon>Pseudomonadati</taxon>
        <taxon>Pseudomonadota</taxon>
        <taxon>Gammaproteobacteria</taxon>
        <taxon>Lysobacterales</taxon>
        <taxon>Lysobacteraceae</taxon>
        <taxon>Novilysobacter</taxon>
    </lineage>
</organism>
<dbReference type="GO" id="GO:0043165">
    <property type="term" value="P:Gram-negative-bacterium-type cell outer membrane assembly"/>
    <property type="evidence" value="ECO:0007669"/>
    <property type="project" value="UniProtKB-UniRule"/>
</dbReference>
<proteinExistence type="inferred from homology"/>
<evidence type="ECO:0000259" key="6">
    <source>
        <dbReference type="Pfam" id="PF04453"/>
    </source>
</evidence>
<accession>A0A7S6ZRR5</accession>
<comment type="similarity">
    <text evidence="4">Belongs to the LptD family.</text>
</comment>
<evidence type="ECO:0000313" key="8">
    <source>
        <dbReference type="Proteomes" id="UP000594059"/>
    </source>
</evidence>
<keyword evidence="8" id="KW-1185">Reference proteome</keyword>
<dbReference type="GO" id="GO:0015920">
    <property type="term" value="P:lipopolysaccharide transport"/>
    <property type="evidence" value="ECO:0007669"/>
    <property type="project" value="InterPro"/>
</dbReference>
<dbReference type="PANTHER" id="PTHR30189">
    <property type="entry name" value="LPS-ASSEMBLY PROTEIN"/>
    <property type="match status" value="1"/>
</dbReference>
<dbReference type="GO" id="GO:1990351">
    <property type="term" value="C:transporter complex"/>
    <property type="evidence" value="ECO:0007669"/>
    <property type="project" value="TreeGrafter"/>
</dbReference>
<dbReference type="InterPro" id="IPR005653">
    <property type="entry name" value="OstA-like_N"/>
</dbReference>
<dbReference type="PANTHER" id="PTHR30189:SF1">
    <property type="entry name" value="LPS-ASSEMBLY PROTEIN LPTD"/>
    <property type="match status" value="1"/>
</dbReference>
<comment type="subcellular location">
    <subcellularLocation>
        <location evidence="4">Cell outer membrane</location>
    </subcellularLocation>
</comment>
<dbReference type="InterPro" id="IPR050218">
    <property type="entry name" value="LptD"/>
</dbReference>
<dbReference type="Pfam" id="PF03968">
    <property type="entry name" value="LptD_N"/>
    <property type="match status" value="1"/>
</dbReference>
<comment type="function">
    <text evidence="4">Together with LptE, is involved in the assembly of lipopolysaccharide (LPS) at the surface of the outer membrane.</text>
</comment>
<keyword evidence="1 4" id="KW-0732">Signal</keyword>
<feature type="domain" description="Organic solvent tolerance-like N-terminal" evidence="5">
    <location>
        <begin position="93"/>
        <end position="223"/>
    </location>
</feature>
<keyword evidence="2 4" id="KW-0472">Membrane</keyword>
<dbReference type="InterPro" id="IPR007543">
    <property type="entry name" value="LptD_C"/>
</dbReference>
<protein>
    <recommendedName>
        <fullName evidence="4">LPS-assembly protein LptD</fullName>
    </recommendedName>
</protein>
<sequence length="818" mass="91745">MNGAPAPDRNAALPRSGRCGKLAAAPCLPDRRVRNRLHLLPLSMCIALALPAFSARASEDWSLCPLEDAVPAFDDAPAPGGLDGARIDQPTDISGDALNASETDNTVFQGNVALRRGDQFLGTDRLSYRSDDGTYVADGSVRYQDSGMRIVAERAHGDQDADTHTIEDLRYQLIEQRGNGGAERIDIQGDSGSLVGSTYSTCPPSQRSWELQAKRIDFDTEKGTGVARNAVVRVGRVPILYVPWLMFPIDDQRRTGLLYPAVKLSGRNGFDWRQPIYLNLAPNYDATLTPRWMSKRGVQLGGEFRWLYAGGSGELSGDWMPKDRLAENEPYRYLEDPFGNPIPGATLPVDNRGQFQFHGQHSLGGGWRAQANLGWVSDTHYLEDFSNTLYGLSTWQIVSTAGIYGIGQRWDAGLMADHAQLADYTLSEANLTYDRLPRAFLNWSQPIGTWFEAGINAEAVRFRHKVQNEGSRIDLKPYVSMPLEGSSWYVTPKLAWRYTAYDLDDTLAAANDGDATPSRSLPIASLDAGMFFDRKVSFGKDTYTQTLEPRLYYLNVPYRDQNGLPRFDTNPMTFSWGQLFRDNRYTGPDRQIDANQLTTALTTRFINDANGRERLSASLGQIQYFDDSRVVVPGETAVEQGKSAWVADVGISPTKRWSINMAYQWDPKYRRQDLASIRTRYLIGDKGVVNLGYRYRRDLTEQADFSFLYPINQTWSVVGRYYYAIDDRKLLESIAGVQWESCCIAVRLIARRYVRERNGDLDDSLRVEFELKGLGSAGQKTETILSRAILGYDRDDLYLVPPSSVEDDDFDNSLDQIP</sequence>
<comment type="caution">
    <text evidence="4">Lacks conserved residue(s) required for the propagation of feature annotation.</text>
</comment>
<evidence type="ECO:0000256" key="1">
    <source>
        <dbReference type="ARBA" id="ARBA00022729"/>
    </source>
</evidence>
<gene>
    <name evidence="4 7" type="primary">lptD</name>
    <name evidence="7" type="ORF">INQ41_10665</name>
</gene>